<evidence type="ECO:0000256" key="2">
    <source>
        <dbReference type="ARBA" id="ARBA00022771"/>
    </source>
</evidence>
<dbReference type="InterPro" id="IPR011016">
    <property type="entry name" value="Znf_RING-CH"/>
</dbReference>
<dbReference type="EMBL" id="JBHFFA010000001">
    <property type="protein sequence ID" value="KAL2653305.1"/>
    <property type="molecule type" value="Genomic_DNA"/>
</dbReference>
<dbReference type="AlphaFoldDB" id="A0ABD1ZPP6"/>
<comment type="caution">
    <text evidence="5">The sequence shown here is derived from an EMBL/GenBank/DDBJ whole genome shotgun (WGS) entry which is preliminary data.</text>
</comment>
<protein>
    <recommendedName>
        <fullName evidence="4">RING-CH-type domain-containing protein</fullName>
    </recommendedName>
</protein>
<keyword evidence="6" id="KW-1185">Reference proteome</keyword>
<name>A0ABD1ZPP6_9MARC</name>
<keyword evidence="2" id="KW-0863">Zinc-finger</keyword>
<dbReference type="GO" id="GO:0008270">
    <property type="term" value="F:zinc ion binding"/>
    <property type="evidence" value="ECO:0007669"/>
    <property type="project" value="UniProtKB-KW"/>
</dbReference>
<evidence type="ECO:0000256" key="1">
    <source>
        <dbReference type="ARBA" id="ARBA00022723"/>
    </source>
</evidence>
<sequence length="160" mass="18044">MHPEDNKGAADGEVTPEIHVVDIGEDGEQNSQEWTNVPLNNENARVNYCRICQEDSEEAVMELGCQYRGELARAHYTCAERWFRRKATNKCEICQGPATNVLTDVILQDQLTRVISVQQPAFVVSHSQQPSAGVVLRLQVEDFLIWMIDTCLLIPGKGFR</sequence>
<evidence type="ECO:0000313" key="5">
    <source>
        <dbReference type="EMBL" id="KAL2653305.1"/>
    </source>
</evidence>
<evidence type="ECO:0000313" key="6">
    <source>
        <dbReference type="Proteomes" id="UP001605036"/>
    </source>
</evidence>
<keyword evidence="3" id="KW-0862">Zinc</keyword>
<dbReference type="Gene3D" id="3.30.40.10">
    <property type="entry name" value="Zinc/RING finger domain, C3HC4 (zinc finger)"/>
    <property type="match status" value="1"/>
</dbReference>
<dbReference type="Proteomes" id="UP001605036">
    <property type="component" value="Unassembled WGS sequence"/>
</dbReference>
<dbReference type="PANTHER" id="PTHR46214">
    <property type="entry name" value="ZINC FINGER, RING-CH-TYPE"/>
    <property type="match status" value="1"/>
</dbReference>
<dbReference type="Pfam" id="PF12906">
    <property type="entry name" value="RINGv"/>
    <property type="match status" value="1"/>
</dbReference>
<dbReference type="SUPFAM" id="SSF57850">
    <property type="entry name" value="RING/U-box"/>
    <property type="match status" value="1"/>
</dbReference>
<reference evidence="5 6" key="1">
    <citation type="submission" date="2024-09" db="EMBL/GenBank/DDBJ databases">
        <title>Chromosome-scale assembly of Riccia fluitans.</title>
        <authorList>
            <person name="Paukszto L."/>
            <person name="Sawicki J."/>
            <person name="Karawczyk K."/>
            <person name="Piernik-Szablinska J."/>
            <person name="Szczecinska M."/>
            <person name="Mazdziarz M."/>
        </authorList>
    </citation>
    <scope>NUCLEOTIDE SEQUENCE [LARGE SCALE GENOMIC DNA]</scope>
    <source>
        <strain evidence="5">Rf_01</strain>
        <tissue evidence="5">Aerial parts of the thallus</tissue>
    </source>
</reference>
<evidence type="ECO:0000256" key="3">
    <source>
        <dbReference type="ARBA" id="ARBA00022833"/>
    </source>
</evidence>
<keyword evidence="1" id="KW-0479">Metal-binding</keyword>
<feature type="domain" description="RING-CH-type" evidence="4">
    <location>
        <begin position="41"/>
        <end position="101"/>
    </location>
</feature>
<dbReference type="InterPro" id="IPR013083">
    <property type="entry name" value="Znf_RING/FYVE/PHD"/>
</dbReference>
<proteinExistence type="predicted"/>
<accession>A0ABD1ZPP6</accession>
<dbReference type="PANTHER" id="PTHR46214:SF8">
    <property type="entry name" value="RING_FYVE_PHD ZINC FINGER SUPERFAMILY PROTEIN"/>
    <property type="match status" value="1"/>
</dbReference>
<dbReference type="SMART" id="SM00744">
    <property type="entry name" value="RINGv"/>
    <property type="match status" value="1"/>
</dbReference>
<evidence type="ECO:0000259" key="4">
    <source>
        <dbReference type="PROSITE" id="PS51292"/>
    </source>
</evidence>
<dbReference type="PROSITE" id="PS51292">
    <property type="entry name" value="ZF_RING_CH"/>
    <property type="match status" value="1"/>
</dbReference>
<organism evidence="5 6">
    <name type="scientific">Riccia fluitans</name>
    <dbReference type="NCBI Taxonomy" id="41844"/>
    <lineage>
        <taxon>Eukaryota</taxon>
        <taxon>Viridiplantae</taxon>
        <taxon>Streptophyta</taxon>
        <taxon>Embryophyta</taxon>
        <taxon>Marchantiophyta</taxon>
        <taxon>Marchantiopsida</taxon>
        <taxon>Marchantiidae</taxon>
        <taxon>Marchantiales</taxon>
        <taxon>Ricciaceae</taxon>
        <taxon>Riccia</taxon>
    </lineage>
</organism>
<gene>
    <name evidence="5" type="ORF">R1flu_021433</name>
</gene>